<reference evidence="2" key="1">
    <citation type="submission" date="2020-07" db="EMBL/GenBank/DDBJ databases">
        <title>Ethylene signaling mediates host invasion by parasitic plants.</title>
        <authorList>
            <person name="Yoshida S."/>
        </authorList>
    </citation>
    <scope>NUCLEOTIDE SEQUENCE</scope>
    <source>
        <strain evidence="2">Okayama</strain>
    </source>
</reference>
<name>A0A830D9R4_9LAMI</name>
<protein>
    <submittedName>
        <fullName evidence="2">Uncharacterized protein</fullName>
    </submittedName>
</protein>
<dbReference type="EMBL" id="BMAC01002488">
    <property type="protein sequence ID" value="GFQ07990.1"/>
    <property type="molecule type" value="Genomic_DNA"/>
</dbReference>
<organism evidence="2 3">
    <name type="scientific">Phtheirospermum japonicum</name>
    <dbReference type="NCBI Taxonomy" id="374723"/>
    <lineage>
        <taxon>Eukaryota</taxon>
        <taxon>Viridiplantae</taxon>
        <taxon>Streptophyta</taxon>
        <taxon>Embryophyta</taxon>
        <taxon>Tracheophyta</taxon>
        <taxon>Spermatophyta</taxon>
        <taxon>Magnoliopsida</taxon>
        <taxon>eudicotyledons</taxon>
        <taxon>Gunneridae</taxon>
        <taxon>Pentapetalae</taxon>
        <taxon>asterids</taxon>
        <taxon>lamiids</taxon>
        <taxon>Lamiales</taxon>
        <taxon>Orobanchaceae</taxon>
        <taxon>Orobanchaceae incertae sedis</taxon>
        <taxon>Phtheirospermum</taxon>
    </lineage>
</organism>
<proteinExistence type="predicted"/>
<evidence type="ECO:0000313" key="3">
    <source>
        <dbReference type="Proteomes" id="UP000653305"/>
    </source>
</evidence>
<feature type="compositionally biased region" description="Basic residues" evidence="1">
    <location>
        <begin position="8"/>
        <end position="20"/>
    </location>
</feature>
<feature type="region of interest" description="Disordered" evidence="1">
    <location>
        <begin position="1"/>
        <end position="20"/>
    </location>
</feature>
<comment type="caution">
    <text evidence="2">The sequence shown here is derived from an EMBL/GenBank/DDBJ whole genome shotgun (WGS) entry which is preliminary data.</text>
</comment>
<keyword evidence="3" id="KW-1185">Reference proteome</keyword>
<gene>
    <name evidence="2" type="ORF">PHJA_002943000</name>
</gene>
<sequence length="202" mass="22211">MGNYPWRSTRRKMERSRRRWRLHRGATAAAGDGCGGQGDGGGVATVVHLGLGGSGGRRGGGTLAELGSAAARWRQAVAVDWALERSGDGGLGFGAGLGCGAAMVGWASERSGDDFFVFFAETERERRRERVTKRDHGSPFAGVIQRGYDYEAVRKAFRVYERSKQNVKDFLKQVQKNRFAEELSRPLKNSSLKRTLRPRGSF</sequence>
<evidence type="ECO:0000313" key="2">
    <source>
        <dbReference type="EMBL" id="GFQ07990.1"/>
    </source>
</evidence>
<evidence type="ECO:0000256" key="1">
    <source>
        <dbReference type="SAM" id="MobiDB-lite"/>
    </source>
</evidence>
<dbReference type="AlphaFoldDB" id="A0A830D9R4"/>
<dbReference type="Proteomes" id="UP000653305">
    <property type="component" value="Unassembled WGS sequence"/>
</dbReference>
<accession>A0A830D9R4</accession>